<evidence type="ECO:0000313" key="6">
    <source>
        <dbReference type="Proteomes" id="UP000694501"/>
    </source>
</evidence>
<dbReference type="GO" id="GO:0003677">
    <property type="term" value="F:DNA binding"/>
    <property type="evidence" value="ECO:0007669"/>
    <property type="project" value="UniProtKB-KW"/>
</dbReference>
<evidence type="ECO:0000256" key="1">
    <source>
        <dbReference type="ARBA" id="ARBA00023125"/>
    </source>
</evidence>
<dbReference type="Proteomes" id="UP000694501">
    <property type="component" value="Unassembled WGS sequence"/>
</dbReference>
<dbReference type="Pfam" id="PF00072">
    <property type="entry name" value="Response_reg"/>
    <property type="match status" value="1"/>
</dbReference>
<dbReference type="InterPro" id="IPR011006">
    <property type="entry name" value="CheY-like_superfamily"/>
</dbReference>
<evidence type="ECO:0000256" key="2">
    <source>
        <dbReference type="PROSITE-ProRule" id="PRU00169"/>
    </source>
</evidence>
<evidence type="ECO:0000259" key="4">
    <source>
        <dbReference type="PROSITE" id="PS50110"/>
    </source>
</evidence>
<keyword evidence="1" id="KW-0238">DNA-binding</keyword>
<dbReference type="SUPFAM" id="SSF52172">
    <property type="entry name" value="CheY-like"/>
    <property type="match status" value="1"/>
</dbReference>
<accession>A0A949N6N5</accession>
<organism evidence="5 6">
    <name type="scientific">Streptomyces tardus</name>
    <dbReference type="NCBI Taxonomy" id="2780544"/>
    <lineage>
        <taxon>Bacteria</taxon>
        <taxon>Bacillati</taxon>
        <taxon>Actinomycetota</taxon>
        <taxon>Actinomycetes</taxon>
        <taxon>Kitasatosporales</taxon>
        <taxon>Streptomycetaceae</taxon>
        <taxon>Streptomyces</taxon>
    </lineage>
</organism>
<dbReference type="EMBL" id="JAELVF020000001">
    <property type="protein sequence ID" value="MBU7596616.1"/>
    <property type="molecule type" value="Genomic_DNA"/>
</dbReference>
<keyword evidence="6" id="KW-1185">Reference proteome</keyword>
<dbReference type="InterPro" id="IPR058245">
    <property type="entry name" value="NreC/VraR/RcsB-like_REC"/>
</dbReference>
<gene>
    <name evidence="5" type="ORF">JGS22_002920</name>
</gene>
<dbReference type="CDD" id="cd17535">
    <property type="entry name" value="REC_NarL-like"/>
    <property type="match status" value="1"/>
</dbReference>
<dbReference type="SMART" id="SM00448">
    <property type="entry name" value="REC"/>
    <property type="match status" value="1"/>
</dbReference>
<feature type="modified residue" description="4-aspartylphosphate" evidence="2">
    <location>
        <position position="158"/>
    </location>
</feature>
<dbReference type="Gene3D" id="3.40.50.2300">
    <property type="match status" value="1"/>
</dbReference>
<name>A0A949N6N5_9ACTN</name>
<feature type="region of interest" description="Disordered" evidence="3">
    <location>
        <begin position="1"/>
        <end position="105"/>
    </location>
</feature>
<dbReference type="PROSITE" id="PS50110">
    <property type="entry name" value="RESPONSE_REGULATORY"/>
    <property type="match status" value="1"/>
</dbReference>
<protein>
    <submittedName>
        <fullName evidence="5">Response regulator transcription factor</fullName>
    </submittedName>
</protein>
<evidence type="ECO:0000313" key="5">
    <source>
        <dbReference type="EMBL" id="MBU7596616.1"/>
    </source>
</evidence>
<keyword evidence="2" id="KW-0597">Phosphoprotein</keyword>
<dbReference type="AlphaFoldDB" id="A0A949N6N5"/>
<dbReference type="PANTHER" id="PTHR43214:SF43">
    <property type="entry name" value="TWO-COMPONENT RESPONSE REGULATOR"/>
    <property type="match status" value="1"/>
</dbReference>
<evidence type="ECO:0000256" key="3">
    <source>
        <dbReference type="SAM" id="MobiDB-lite"/>
    </source>
</evidence>
<feature type="domain" description="Response regulatory" evidence="4">
    <location>
        <begin position="107"/>
        <end position="220"/>
    </location>
</feature>
<dbReference type="GO" id="GO:0000160">
    <property type="term" value="P:phosphorelay signal transduction system"/>
    <property type="evidence" value="ECO:0007669"/>
    <property type="project" value="InterPro"/>
</dbReference>
<reference evidence="5" key="1">
    <citation type="submission" date="2021-06" db="EMBL/GenBank/DDBJ databases">
        <title>Sequencing of actinobacteria type strains.</title>
        <authorList>
            <person name="Nguyen G.-S."/>
            <person name="Wentzel A."/>
        </authorList>
    </citation>
    <scope>NUCLEOTIDE SEQUENCE</scope>
    <source>
        <strain evidence="5">P38-E01</strain>
    </source>
</reference>
<proteinExistence type="predicted"/>
<feature type="compositionally biased region" description="Basic and acidic residues" evidence="3">
    <location>
        <begin position="71"/>
        <end position="83"/>
    </location>
</feature>
<feature type="compositionally biased region" description="Low complexity" evidence="3">
    <location>
        <begin position="52"/>
        <end position="70"/>
    </location>
</feature>
<dbReference type="InterPro" id="IPR001789">
    <property type="entry name" value="Sig_transdc_resp-reg_receiver"/>
</dbReference>
<dbReference type="RefSeq" id="WP_211043271.1">
    <property type="nucleotide sequence ID" value="NZ_JAELVF020000001.1"/>
</dbReference>
<comment type="caution">
    <text evidence="5">The sequence shown here is derived from an EMBL/GenBank/DDBJ whole genome shotgun (WGS) entry which is preliminary data.</text>
</comment>
<dbReference type="InterPro" id="IPR039420">
    <property type="entry name" value="WalR-like"/>
</dbReference>
<dbReference type="PANTHER" id="PTHR43214">
    <property type="entry name" value="TWO-COMPONENT RESPONSE REGULATOR"/>
    <property type="match status" value="1"/>
</dbReference>
<sequence>MSDHRSQGSWPERAESSAAGPSLWPHSASGRVDHHSQHSSSHASETCSAEQSSSPAPARPSAGASGSGRSVADRSARADRPADRAPAASSPHPPVAEETSTPRPQCRVVLADENPAERAGIVAALHVPPDVTVVAETVDAEQACDAAQLYAPDVVLLDVHTPSGDGVAALRRLVSLAPVLLLTYDRDSEITRQALCLGALGYLVHGCFTDEELVAAVRAVRDTRGATAEASGASTVATATRVGLPAHSLES</sequence>